<evidence type="ECO:0000256" key="7">
    <source>
        <dbReference type="PIRSR" id="PIRSR601382-2"/>
    </source>
</evidence>
<protein>
    <recommendedName>
        <fullName evidence="9">alpha-1,2-Mannosidase</fullName>
        <ecNumber evidence="9">3.2.1.-</ecNumber>
    </recommendedName>
</protein>
<dbReference type="Pfam" id="PF01532">
    <property type="entry name" value="Glyco_hydro_47"/>
    <property type="match status" value="1"/>
</dbReference>
<keyword evidence="5 8" id="KW-1015">Disulfide bond</keyword>
<dbReference type="SUPFAM" id="SSF48225">
    <property type="entry name" value="Seven-hairpin glycosidases"/>
    <property type="match status" value="1"/>
</dbReference>
<feature type="disulfide bond" evidence="8">
    <location>
        <begin position="227"/>
        <end position="256"/>
    </location>
</feature>
<dbReference type="PRINTS" id="PR00747">
    <property type="entry name" value="GLYHDRLASE47"/>
</dbReference>
<dbReference type="GO" id="GO:0016020">
    <property type="term" value="C:membrane"/>
    <property type="evidence" value="ECO:0007669"/>
    <property type="project" value="InterPro"/>
</dbReference>
<dbReference type="GO" id="GO:0005509">
    <property type="term" value="F:calcium ion binding"/>
    <property type="evidence" value="ECO:0007669"/>
    <property type="project" value="InterPro"/>
</dbReference>
<keyword evidence="11" id="KW-1185">Reference proteome</keyword>
<sequence>MELDKDYDEAKDFVRTMQFDRTTEGFETPVFEMTIRALGGLLGAYELDNDPMLLRQAKQVADSLSYAFNTKSGLPAAFVDVNRKTVFLDDYICIAEAGTLQLEFKKLSQLTGDDKYAKLVENASEVLERAEKRHSGLYPSFINVHTGEFNQSSSLSVGAYADSFYEYLLKQYILHDGKEPKFKDRYVASVEAIKDKLVKKSDSGYYYLGRIYENETKFSHTFQHLACFYPGLLALGSKVLDRPQDLELAKELARTCYHSYNMTPTGLGPEWTIFRAAPASANSGNNSEHWWVEEPHFDAYGVGASHPQYVLRPETVETLFTLYRVTGDTKYQEWGWNIFQAIEKYAKLEHGYAGVKDVYKTDSVGNHYDSMQSFLLSETFKYLYLLFGPTDLMPLDEVVFNTEAHALRIIK</sequence>
<feature type="binding site" evidence="7">
    <location>
        <position position="402"/>
    </location>
    <ligand>
        <name>Ca(2+)</name>
        <dbReference type="ChEBI" id="CHEBI:29108"/>
    </ligand>
</feature>
<gene>
    <name evidence="10" type="ORF">H4R26_005581</name>
</gene>
<dbReference type="GO" id="GO:0005975">
    <property type="term" value="P:carbohydrate metabolic process"/>
    <property type="evidence" value="ECO:0007669"/>
    <property type="project" value="InterPro"/>
</dbReference>
<comment type="caution">
    <text evidence="10">The sequence shown here is derived from an EMBL/GenBank/DDBJ whole genome shotgun (WGS) entry which is preliminary data.</text>
</comment>
<comment type="cofactor">
    <cofactor evidence="1 7">
        <name>Ca(2+)</name>
        <dbReference type="ChEBI" id="CHEBI:29108"/>
    </cofactor>
</comment>
<dbReference type="GO" id="GO:0005783">
    <property type="term" value="C:endoplasmic reticulum"/>
    <property type="evidence" value="ECO:0007669"/>
    <property type="project" value="TreeGrafter"/>
</dbReference>
<organism evidence="10 11">
    <name type="scientific">Coemansia thaxteri</name>
    <dbReference type="NCBI Taxonomy" id="2663907"/>
    <lineage>
        <taxon>Eukaryota</taxon>
        <taxon>Fungi</taxon>
        <taxon>Fungi incertae sedis</taxon>
        <taxon>Zoopagomycota</taxon>
        <taxon>Kickxellomycotina</taxon>
        <taxon>Kickxellomycetes</taxon>
        <taxon>Kickxellales</taxon>
        <taxon>Kickxellaceae</taxon>
        <taxon>Coemansia</taxon>
    </lineage>
</organism>
<comment type="similarity">
    <text evidence="3 9">Belongs to the glycosyl hydrolase 47 family.</text>
</comment>
<dbReference type="EMBL" id="JANBQF010001073">
    <property type="protein sequence ID" value="KAJ1998109.1"/>
    <property type="molecule type" value="Genomic_DNA"/>
</dbReference>
<keyword evidence="7" id="KW-0479">Metal-binding</keyword>
<evidence type="ECO:0000313" key="10">
    <source>
        <dbReference type="EMBL" id="KAJ1998109.1"/>
    </source>
</evidence>
<feature type="active site" evidence="6">
    <location>
        <position position="162"/>
    </location>
</feature>
<name>A0A9W8EFQ8_9FUNG</name>
<comment type="pathway">
    <text evidence="2">Protein modification; protein glycosylation.</text>
</comment>
<dbReference type="EC" id="3.2.1.-" evidence="9"/>
<dbReference type="InterPro" id="IPR036026">
    <property type="entry name" value="Seven-hairpin_glycosidases"/>
</dbReference>
<keyword evidence="7" id="KW-0106">Calcium</keyword>
<evidence type="ECO:0000256" key="5">
    <source>
        <dbReference type="ARBA" id="ARBA00023157"/>
    </source>
</evidence>
<keyword evidence="9" id="KW-0326">Glycosidase</keyword>
<evidence type="ECO:0000256" key="8">
    <source>
        <dbReference type="PIRSR" id="PIRSR601382-3"/>
    </source>
</evidence>
<dbReference type="Gene3D" id="1.50.10.10">
    <property type="match status" value="1"/>
</dbReference>
<accession>A0A9W8EFQ8</accession>
<evidence type="ECO:0000256" key="6">
    <source>
        <dbReference type="PIRSR" id="PIRSR601382-1"/>
    </source>
</evidence>
<keyword evidence="4 9" id="KW-0378">Hydrolase</keyword>
<reference evidence="10" key="1">
    <citation type="submission" date="2022-07" db="EMBL/GenBank/DDBJ databases">
        <title>Phylogenomic reconstructions and comparative analyses of Kickxellomycotina fungi.</title>
        <authorList>
            <person name="Reynolds N.K."/>
            <person name="Stajich J.E."/>
            <person name="Barry K."/>
            <person name="Grigoriev I.V."/>
            <person name="Crous P."/>
            <person name="Smith M.E."/>
        </authorList>
    </citation>
    <scope>NUCLEOTIDE SEQUENCE</scope>
    <source>
        <strain evidence="10">IMI 214461</strain>
    </source>
</reference>
<evidence type="ECO:0000256" key="2">
    <source>
        <dbReference type="ARBA" id="ARBA00004922"/>
    </source>
</evidence>
<dbReference type="GO" id="GO:0036503">
    <property type="term" value="P:ERAD pathway"/>
    <property type="evidence" value="ECO:0007669"/>
    <property type="project" value="UniProtKB-ARBA"/>
</dbReference>
<dbReference type="InterPro" id="IPR001382">
    <property type="entry name" value="Glyco_hydro_47"/>
</dbReference>
<feature type="active site" description="Proton donor" evidence="6">
    <location>
        <position position="32"/>
    </location>
</feature>
<feature type="active site" description="Proton donor" evidence="6">
    <location>
        <position position="270"/>
    </location>
</feature>
<evidence type="ECO:0000256" key="1">
    <source>
        <dbReference type="ARBA" id="ARBA00001913"/>
    </source>
</evidence>
<evidence type="ECO:0000256" key="4">
    <source>
        <dbReference type="ARBA" id="ARBA00022801"/>
    </source>
</evidence>
<evidence type="ECO:0000256" key="3">
    <source>
        <dbReference type="ARBA" id="ARBA00007658"/>
    </source>
</evidence>
<feature type="active site" evidence="6">
    <location>
        <position position="314"/>
    </location>
</feature>
<dbReference type="InterPro" id="IPR050749">
    <property type="entry name" value="Glycosyl_Hydrolase_47"/>
</dbReference>
<dbReference type="Proteomes" id="UP001150907">
    <property type="component" value="Unassembled WGS sequence"/>
</dbReference>
<evidence type="ECO:0000256" key="9">
    <source>
        <dbReference type="RuleBase" id="RU361193"/>
    </source>
</evidence>
<dbReference type="OrthoDB" id="8118055at2759"/>
<dbReference type="AlphaFoldDB" id="A0A9W8EFQ8"/>
<dbReference type="PANTHER" id="PTHR11742">
    <property type="entry name" value="MANNOSYL-OLIGOSACCHARIDE ALPHA-1,2-MANNOSIDASE-RELATED"/>
    <property type="match status" value="1"/>
</dbReference>
<proteinExistence type="inferred from homology"/>
<dbReference type="InterPro" id="IPR012341">
    <property type="entry name" value="6hp_glycosidase-like_sf"/>
</dbReference>
<evidence type="ECO:0000313" key="11">
    <source>
        <dbReference type="Proteomes" id="UP001150907"/>
    </source>
</evidence>
<dbReference type="GO" id="GO:0004571">
    <property type="term" value="F:mannosyl-oligosaccharide 1,2-alpha-mannosidase activity"/>
    <property type="evidence" value="ECO:0007669"/>
    <property type="project" value="InterPro"/>
</dbReference>